<proteinExistence type="predicted"/>
<dbReference type="PIRSF" id="PIRSF026426">
    <property type="entry name" value="DUF1499"/>
    <property type="match status" value="1"/>
</dbReference>
<evidence type="ECO:0000313" key="3">
    <source>
        <dbReference type="Proteomes" id="UP000242915"/>
    </source>
</evidence>
<feature type="signal peptide" evidence="1">
    <location>
        <begin position="1"/>
        <end position="30"/>
    </location>
</feature>
<accession>A0A238ZZB0</accession>
<sequence>MDLWRAANNNCLVRRGILPLMMGLALSACSASPPASLGVHAGRFEPCPSSPNCVNSQATDSEHGIAPLALNGDPAETQALLLQVIAEQPRATLIKAEGNYLRFEFTSAVLRFVDDVEFLVGMHQVEVRSASRLGYSDMGVNRQRIETIRKALATAKRP</sequence>
<keyword evidence="3" id="KW-1185">Reference proteome</keyword>
<organism evidence="2 3">
    <name type="scientific">Pseudomonas segetis</name>
    <dbReference type="NCBI Taxonomy" id="298908"/>
    <lineage>
        <taxon>Bacteria</taxon>
        <taxon>Pseudomonadati</taxon>
        <taxon>Pseudomonadota</taxon>
        <taxon>Gammaproteobacteria</taxon>
        <taxon>Pseudomonadales</taxon>
        <taxon>Pseudomonadaceae</taxon>
        <taxon>Pseudomonas</taxon>
    </lineage>
</organism>
<dbReference type="PANTHER" id="PTHR34801:SF6">
    <property type="entry name" value="SLL1620 PROTEIN"/>
    <property type="match status" value="1"/>
</dbReference>
<dbReference type="AlphaFoldDB" id="A0A238ZZB0"/>
<protein>
    <submittedName>
        <fullName evidence="2">Uncharacterized conserved protein, DUF1499 family</fullName>
    </submittedName>
</protein>
<dbReference type="InterPro" id="IPR010865">
    <property type="entry name" value="DUF1499"/>
</dbReference>
<dbReference type="PROSITE" id="PS51257">
    <property type="entry name" value="PROKAR_LIPOPROTEIN"/>
    <property type="match status" value="1"/>
</dbReference>
<reference evidence="3" key="1">
    <citation type="submission" date="2017-06" db="EMBL/GenBank/DDBJ databases">
        <authorList>
            <person name="Varghese N."/>
            <person name="Submissions S."/>
        </authorList>
    </citation>
    <scope>NUCLEOTIDE SEQUENCE [LARGE SCALE GENOMIC DNA]</scope>
    <source>
        <strain evidence="3">CIP 108523</strain>
    </source>
</reference>
<dbReference type="Pfam" id="PF07386">
    <property type="entry name" value="DUF1499"/>
    <property type="match status" value="1"/>
</dbReference>
<evidence type="ECO:0000313" key="2">
    <source>
        <dbReference type="EMBL" id="SNR88727.1"/>
    </source>
</evidence>
<dbReference type="Proteomes" id="UP000242915">
    <property type="component" value="Unassembled WGS sequence"/>
</dbReference>
<dbReference type="RefSeq" id="WP_217898851.1">
    <property type="nucleotide sequence ID" value="NZ_FZOG01000001.1"/>
</dbReference>
<feature type="chain" id="PRO_5013348600" evidence="1">
    <location>
        <begin position="31"/>
        <end position="158"/>
    </location>
</feature>
<keyword evidence="1" id="KW-0732">Signal</keyword>
<gene>
    <name evidence="2" type="ORF">SAMN05216255_0806</name>
</gene>
<name>A0A238ZZB0_9PSED</name>
<dbReference type="PANTHER" id="PTHR34801">
    <property type="entry name" value="EXPRESSED PROTEIN"/>
    <property type="match status" value="1"/>
</dbReference>
<evidence type="ECO:0000256" key="1">
    <source>
        <dbReference type="SAM" id="SignalP"/>
    </source>
</evidence>
<dbReference type="EMBL" id="FZOG01000001">
    <property type="protein sequence ID" value="SNR88727.1"/>
    <property type="molecule type" value="Genomic_DNA"/>
</dbReference>